<evidence type="ECO:0000256" key="1">
    <source>
        <dbReference type="ARBA" id="ARBA00022723"/>
    </source>
</evidence>
<protein>
    <submittedName>
        <fullName evidence="4">Sugar kinase</fullName>
    </submittedName>
</protein>
<dbReference type="InterPro" id="IPR036388">
    <property type="entry name" value="WH-like_DNA-bd_sf"/>
</dbReference>
<organism evidence="4 5">
    <name type="scientific">Alkalicoccus urumqiensis</name>
    <name type="common">Bacillus urumqiensis</name>
    <dbReference type="NCBI Taxonomy" id="1548213"/>
    <lineage>
        <taxon>Bacteria</taxon>
        <taxon>Bacillati</taxon>
        <taxon>Bacillota</taxon>
        <taxon>Bacilli</taxon>
        <taxon>Bacillales</taxon>
        <taxon>Bacillaceae</taxon>
        <taxon>Alkalicoccus</taxon>
    </lineage>
</organism>
<dbReference type="GO" id="GO:0046872">
    <property type="term" value="F:metal ion binding"/>
    <property type="evidence" value="ECO:0007669"/>
    <property type="project" value="UniProtKB-KW"/>
</dbReference>
<keyword evidence="5" id="KW-1185">Reference proteome</keyword>
<dbReference type="PANTHER" id="PTHR42909">
    <property type="entry name" value="ZGC:136858"/>
    <property type="match status" value="1"/>
</dbReference>
<dbReference type="GO" id="GO:0016798">
    <property type="term" value="F:hydrolase activity, acting on glycosyl bonds"/>
    <property type="evidence" value="ECO:0007669"/>
    <property type="project" value="TreeGrafter"/>
</dbReference>
<evidence type="ECO:0000256" key="2">
    <source>
        <dbReference type="SAM" id="Coils"/>
    </source>
</evidence>
<keyword evidence="2" id="KW-0175">Coiled coil</keyword>
<proteinExistence type="predicted"/>
<feature type="coiled-coil region" evidence="2">
    <location>
        <begin position="245"/>
        <end position="272"/>
    </location>
</feature>
<dbReference type="InterPro" id="IPR029056">
    <property type="entry name" value="Ribokinase-like"/>
</dbReference>
<dbReference type="InterPro" id="IPR036390">
    <property type="entry name" value="WH_DNA-bd_sf"/>
</dbReference>
<dbReference type="InterPro" id="IPR011611">
    <property type="entry name" value="PfkB_dom"/>
</dbReference>
<dbReference type="Pfam" id="PF00294">
    <property type="entry name" value="PfkB"/>
    <property type="match status" value="1"/>
</dbReference>
<dbReference type="Proteomes" id="UP000243650">
    <property type="component" value="Unassembled WGS sequence"/>
</dbReference>
<keyword evidence="1" id="KW-0479">Metal-binding</keyword>
<dbReference type="GO" id="GO:0016301">
    <property type="term" value="F:kinase activity"/>
    <property type="evidence" value="ECO:0007669"/>
    <property type="project" value="UniProtKB-KW"/>
</dbReference>
<gene>
    <name evidence="4" type="ORF">C6I21_13275</name>
</gene>
<dbReference type="SUPFAM" id="SSF46785">
    <property type="entry name" value="Winged helix' DNA-binding domain"/>
    <property type="match status" value="1"/>
</dbReference>
<dbReference type="Gene3D" id="3.40.1190.20">
    <property type="match status" value="1"/>
</dbReference>
<evidence type="ECO:0000313" key="5">
    <source>
        <dbReference type="Proteomes" id="UP000243650"/>
    </source>
</evidence>
<reference evidence="4 5" key="1">
    <citation type="submission" date="2018-03" db="EMBL/GenBank/DDBJ databases">
        <title>Bacillus urumqiensis sp. nov., a moderately haloalkaliphilic bacterium isolated from a salt lake.</title>
        <authorList>
            <person name="Zhao B."/>
            <person name="Liao Z."/>
        </authorList>
    </citation>
    <scope>NUCLEOTIDE SEQUENCE [LARGE SCALE GENOMIC DNA]</scope>
    <source>
        <strain evidence="4 5">BZ-SZ-XJ18</strain>
    </source>
</reference>
<dbReference type="Gene3D" id="1.10.10.10">
    <property type="entry name" value="Winged helix-like DNA-binding domain superfamily/Winged helix DNA-binding domain"/>
    <property type="match status" value="1"/>
</dbReference>
<accession>A0A2P6MEG3</accession>
<dbReference type="OrthoDB" id="9806249at2"/>
<dbReference type="Pfam" id="PF13412">
    <property type="entry name" value="HTH_24"/>
    <property type="match status" value="1"/>
</dbReference>
<dbReference type="PANTHER" id="PTHR42909:SF1">
    <property type="entry name" value="CARBOHYDRATE KINASE PFKB DOMAIN-CONTAINING PROTEIN"/>
    <property type="match status" value="1"/>
</dbReference>
<name>A0A2P6MEG3_ALKUR</name>
<comment type="caution">
    <text evidence="4">The sequence shown here is derived from an EMBL/GenBank/DDBJ whole genome shotgun (WGS) entry which is preliminary data.</text>
</comment>
<keyword evidence="4" id="KW-0418">Kinase</keyword>
<dbReference type="AlphaFoldDB" id="A0A2P6MEG3"/>
<feature type="domain" description="Carbohydrate kinase PfkB" evidence="3">
    <location>
        <begin position="64"/>
        <end position="348"/>
    </location>
</feature>
<dbReference type="CDD" id="cd01941">
    <property type="entry name" value="YeiC_kinase_like"/>
    <property type="match status" value="1"/>
</dbReference>
<sequence length="357" mass="38649">METGGGHMGKKEEILSLIRQNAYYSQQELADLVGLSRSACAGYISQLMRDGEILGKAYVLKEEKRVCCIGGANLDRKMTVEAFRWKDSNPVTSHESFGGVARNLAENMHVLGLHSQLMTVLGSDEAAGRLTADCRADTSLVQILPQERTGTYTAVMESSGEMLFALADMAIYDAWTPAVYRAQKHRTAAADVLVLDTNLPQETMKEILSSKLPHQKAVIVPVSAAKISRIPQESIQDIDLLLLNELEAEAMAAHLGNEADELEARAANIVQAGAGMVIVTRGAEGVYMASEEETAYIEAEEVKAVDVTGAGDAFASVCIDGLLHDEEPKVWIKRALARAAATIQSTESVIRTQEGKR</sequence>
<dbReference type="SUPFAM" id="SSF53613">
    <property type="entry name" value="Ribokinase-like"/>
    <property type="match status" value="1"/>
</dbReference>
<evidence type="ECO:0000313" key="4">
    <source>
        <dbReference type="EMBL" id="PRO64672.1"/>
    </source>
</evidence>
<evidence type="ECO:0000259" key="3">
    <source>
        <dbReference type="Pfam" id="PF00294"/>
    </source>
</evidence>
<keyword evidence="4" id="KW-0808">Transferase</keyword>
<dbReference type="EMBL" id="PVNS01000013">
    <property type="protein sequence ID" value="PRO64672.1"/>
    <property type="molecule type" value="Genomic_DNA"/>
</dbReference>
<dbReference type="GO" id="GO:0004730">
    <property type="term" value="F:pseudouridylate synthase activity"/>
    <property type="evidence" value="ECO:0007669"/>
    <property type="project" value="TreeGrafter"/>
</dbReference>
<dbReference type="GO" id="GO:0005737">
    <property type="term" value="C:cytoplasm"/>
    <property type="evidence" value="ECO:0007669"/>
    <property type="project" value="TreeGrafter"/>
</dbReference>